<dbReference type="Proteomes" id="UP000308600">
    <property type="component" value="Unassembled WGS sequence"/>
</dbReference>
<organism evidence="1 2">
    <name type="scientific">Pluteus cervinus</name>
    <dbReference type="NCBI Taxonomy" id="181527"/>
    <lineage>
        <taxon>Eukaryota</taxon>
        <taxon>Fungi</taxon>
        <taxon>Dikarya</taxon>
        <taxon>Basidiomycota</taxon>
        <taxon>Agaricomycotina</taxon>
        <taxon>Agaricomycetes</taxon>
        <taxon>Agaricomycetidae</taxon>
        <taxon>Agaricales</taxon>
        <taxon>Pluteineae</taxon>
        <taxon>Pluteaceae</taxon>
        <taxon>Pluteus</taxon>
    </lineage>
</organism>
<gene>
    <name evidence="1" type="ORF">BDN72DRAFT_846640</name>
</gene>
<evidence type="ECO:0000313" key="2">
    <source>
        <dbReference type="Proteomes" id="UP000308600"/>
    </source>
</evidence>
<protein>
    <submittedName>
        <fullName evidence="1">Uncharacterized protein</fullName>
    </submittedName>
</protein>
<name>A0ACD3AEQ7_9AGAR</name>
<sequence length="264" mass="30252">MLDYPQPVFPPEIEEIIFSLSAQSSVDQNRNLILVAKRVYQWLLPQLYKVAILNHGIPPARPKYSRQLLDKHGQHVRHLLYWDPESFDAPDICISLCPNVVDLALWGLTVRNDSGTLIHQILAIRQRLTRLSFDVDLFHSGVTKLPDSTLVSFISVTHLELIGSEIALKPEKIKEYFPSVTHLAVNGARTFFADGILDCWKDQLKVLILYLEIDQDYVANDPRIAVMLQDYEFVHHWNEATKDGQSNVWRRAEEAVEVNRQSGS</sequence>
<dbReference type="EMBL" id="ML208476">
    <property type="protein sequence ID" value="TFK64398.1"/>
    <property type="molecule type" value="Genomic_DNA"/>
</dbReference>
<proteinExistence type="predicted"/>
<reference evidence="1 2" key="1">
    <citation type="journal article" date="2019" name="Nat. Ecol. Evol.">
        <title>Megaphylogeny resolves global patterns of mushroom evolution.</title>
        <authorList>
            <person name="Varga T."/>
            <person name="Krizsan K."/>
            <person name="Foldi C."/>
            <person name="Dima B."/>
            <person name="Sanchez-Garcia M."/>
            <person name="Sanchez-Ramirez S."/>
            <person name="Szollosi G.J."/>
            <person name="Szarkandi J.G."/>
            <person name="Papp V."/>
            <person name="Albert L."/>
            <person name="Andreopoulos W."/>
            <person name="Angelini C."/>
            <person name="Antonin V."/>
            <person name="Barry K.W."/>
            <person name="Bougher N.L."/>
            <person name="Buchanan P."/>
            <person name="Buyck B."/>
            <person name="Bense V."/>
            <person name="Catcheside P."/>
            <person name="Chovatia M."/>
            <person name="Cooper J."/>
            <person name="Damon W."/>
            <person name="Desjardin D."/>
            <person name="Finy P."/>
            <person name="Geml J."/>
            <person name="Haridas S."/>
            <person name="Hughes K."/>
            <person name="Justo A."/>
            <person name="Karasinski D."/>
            <person name="Kautmanova I."/>
            <person name="Kiss B."/>
            <person name="Kocsube S."/>
            <person name="Kotiranta H."/>
            <person name="LaButti K.M."/>
            <person name="Lechner B.E."/>
            <person name="Liimatainen K."/>
            <person name="Lipzen A."/>
            <person name="Lukacs Z."/>
            <person name="Mihaltcheva S."/>
            <person name="Morgado L.N."/>
            <person name="Niskanen T."/>
            <person name="Noordeloos M.E."/>
            <person name="Ohm R.A."/>
            <person name="Ortiz-Santana B."/>
            <person name="Ovrebo C."/>
            <person name="Racz N."/>
            <person name="Riley R."/>
            <person name="Savchenko A."/>
            <person name="Shiryaev A."/>
            <person name="Soop K."/>
            <person name="Spirin V."/>
            <person name="Szebenyi C."/>
            <person name="Tomsovsky M."/>
            <person name="Tulloss R.E."/>
            <person name="Uehling J."/>
            <person name="Grigoriev I.V."/>
            <person name="Vagvolgyi C."/>
            <person name="Papp T."/>
            <person name="Martin F.M."/>
            <person name="Miettinen O."/>
            <person name="Hibbett D.S."/>
            <person name="Nagy L.G."/>
        </authorList>
    </citation>
    <scope>NUCLEOTIDE SEQUENCE [LARGE SCALE GENOMIC DNA]</scope>
    <source>
        <strain evidence="1 2">NL-1719</strain>
    </source>
</reference>
<accession>A0ACD3AEQ7</accession>
<evidence type="ECO:0000313" key="1">
    <source>
        <dbReference type="EMBL" id="TFK64398.1"/>
    </source>
</evidence>
<keyword evidence="2" id="KW-1185">Reference proteome</keyword>